<accession>A0A7X3H402</accession>
<dbReference type="InterPro" id="IPR010985">
    <property type="entry name" value="Ribbon_hlx_hlx"/>
</dbReference>
<evidence type="ECO:0000259" key="1">
    <source>
        <dbReference type="Pfam" id="PF03869"/>
    </source>
</evidence>
<dbReference type="GO" id="GO:0003677">
    <property type="term" value="F:DNA binding"/>
    <property type="evidence" value="ECO:0007669"/>
    <property type="project" value="UniProtKB-KW"/>
</dbReference>
<dbReference type="SUPFAM" id="SSF47598">
    <property type="entry name" value="Ribbon-helix-helix"/>
    <property type="match status" value="1"/>
</dbReference>
<dbReference type="InterPro" id="IPR013321">
    <property type="entry name" value="Arc_rbn_hlx_hlx"/>
</dbReference>
<proteinExistence type="predicted"/>
<dbReference type="EMBL" id="WTFN01000003">
    <property type="protein sequence ID" value="MWK54690.1"/>
    <property type="molecule type" value="Genomic_DNA"/>
</dbReference>
<name>A0A7X3H402_9GAMM</name>
<dbReference type="Proteomes" id="UP000461288">
    <property type="component" value="Unassembled WGS sequence"/>
</dbReference>
<dbReference type="Pfam" id="PF03869">
    <property type="entry name" value="Arc"/>
    <property type="match status" value="1"/>
</dbReference>
<gene>
    <name evidence="2" type="ORF">GO594_01750</name>
</gene>
<sequence length="51" mass="6033">MARKDTQFNLRLPEDLKQWVEAEAEKNCRSQTAEVVFALREVKRQREQANA</sequence>
<dbReference type="Gene3D" id="1.10.1220.10">
    <property type="entry name" value="Met repressor-like"/>
    <property type="match status" value="1"/>
</dbReference>
<dbReference type="RefSeq" id="WP_160479581.1">
    <property type="nucleotide sequence ID" value="NZ_WTFN01000003.1"/>
</dbReference>
<dbReference type="InterPro" id="IPR005569">
    <property type="entry name" value="Arc_DNA-bd_dom"/>
</dbReference>
<feature type="domain" description="Arc-like DNA binding" evidence="1">
    <location>
        <begin position="2"/>
        <end position="39"/>
    </location>
</feature>
<organism evidence="2 3">
    <name type="scientific">Metapseudomonas otitidis</name>
    <dbReference type="NCBI Taxonomy" id="319939"/>
    <lineage>
        <taxon>Bacteria</taxon>
        <taxon>Pseudomonadati</taxon>
        <taxon>Pseudomonadota</taxon>
        <taxon>Gammaproteobacteria</taxon>
        <taxon>Pseudomonadales</taxon>
        <taxon>Pseudomonadaceae</taxon>
        <taxon>Metapseudomonas</taxon>
    </lineage>
</organism>
<keyword evidence="2" id="KW-0238">DNA-binding</keyword>
<evidence type="ECO:0000313" key="3">
    <source>
        <dbReference type="Proteomes" id="UP000461288"/>
    </source>
</evidence>
<protein>
    <submittedName>
        <fullName evidence="2">Arc family DNA-binding protein</fullName>
    </submittedName>
</protein>
<evidence type="ECO:0000313" key="2">
    <source>
        <dbReference type="EMBL" id="MWK54690.1"/>
    </source>
</evidence>
<reference evidence="2 3" key="1">
    <citation type="submission" date="2019-12" db="EMBL/GenBank/DDBJ databases">
        <title>Draft genome sequence of Pseudomonas otitidis recovered from a chicken carcass.</title>
        <authorList>
            <person name="Vieira T.R."/>
            <person name="Oliviera E.F.C."/>
            <person name="Silva N.M.V."/>
            <person name="Sambrano G.E."/>
            <person name="Cibulski S.P."/>
            <person name="Cardoso M.R.I."/>
        </authorList>
    </citation>
    <scope>NUCLEOTIDE SEQUENCE [LARGE SCALE GENOMIC DNA]</scope>
    <source>
        <strain evidence="2 3">25_K</strain>
    </source>
</reference>
<dbReference type="GO" id="GO:0006355">
    <property type="term" value="P:regulation of DNA-templated transcription"/>
    <property type="evidence" value="ECO:0007669"/>
    <property type="project" value="InterPro"/>
</dbReference>
<comment type="caution">
    <text evidence="2">The sequence shown here is derived from an EMBL/GenBank/DDBJ whole genome shotgun (WGS) entry which is preliminary data.</text>
</comment>
<dbReference type="AlphaFoldDB" id="A0A7X3H402"/>